<keyword evidence="2 6" id="KW-0251">Elongation factor</keyword>
<dbReference type="Gene3D" id="1.10.8.10">
    <property type="entry name" value="DNA helicase RuvA subunit, C-terminal domain"/>
    <property type="match status" value="1"/>
</dbReference>
<gene>
    <name evidence="6" type="primary">TSF1</name>
    <name evidence="8" type="ORF">FIBSPDRAFT_387085</name>
</gene>
<keyword evidence="4" id="KW-0809">Transit peptide</keyword>
<dbReference type="OrthoDB" id="277235at2759"/>
<evidence type="ECO:0000256" key="6">
    <source>
        <dbReference type="HAMAP-Rule" id="MF_03135"/>
    </source>
</evidence>
<proteinExistence type="inferred from homology"/>
<dbReference type="PANTHER" id="PTHR11741:SF0">
    <property type="entry name" value="ELONGATION FACTOR TS, MITOCHONDRIAL"/>
    <property type="match status" value="1"/>
</dbReference>
<keyword evidence="5 6" id="KW-0496">Mitochondrion</keyword>
<dbReference type="Proteomes" id="UP000076532">
    <property type="component" value="Unassembled WGS sequence"/>
</dbReference>
<dbReference type="SUPFAM" id="SSF54713">
    <property type="entry name" value="Elongation factor Ts (EF-Ts), dimerisation domain"/>
    <property type="match status" value="1"/>
</dbReference>
<evidence type="ECO:0000256" key="1">
    <source>
        <dbReference type="ARBA" id="ARBA00005532"/>
    </source>
</evidence>
<dbReference type="Pfam" id="PF00889">
    <property type="entry name" value="EF_TS"/>
    <property type="match status" value="1"/>
</dbReference>
<sequence length="355" mass="37737">MLRLPSRVHKASAAPLRRFYSEKPSIRLVAELRKRTEVSISKARDALSATNNDVPAALEWLQNDLVTSGAKKAAKVDGRAANEGLVSVSVLSRGVGSGWALGSGGVRAAMIELNCETDFVGRNALFGALAADIAHTAAFLAEPLDPAALPAFAALQVDALLDAPLLSHADPAAAPTSTIGSAIRDAIAKLGEKIALRRGPALAQEPQGREDRGMRLGAYLHGSVGHAANGRMGALVALLVNSPYLAQLAPDEKFIQDLEQLERALARQVVGFDTRQVMSLDFAEGRARDPLILYDQPFAMFPGNPDGEVVEHVLQRWAVARGMLTTEEDPEVITESSALVVTGFEKWTVGESLAP</sequence>
<dbReference type="EMBL" id="KV417521">
    <property type="protein sequence ID" value="KZP25288.1"/>
    <property type="molecule type" value="Genomic_DNA"/>
</dbReference>
<evidence type="ECO:0000256" key="3">
    <source>
        <dbReference type="ARBA" id="ARBA00022917"/>
    </source>
</evidence>
<keyword evidence="3 6" id="KW-0648">Protein biosynthesis</keyword>
<keyword evidence="9" id="KW-1185">Reference proteome</keyword>
<dbReference type="InterPro" id="IPR001816">
    <property type="entry name" value="Transl_elong_EFTs/EF1B"/>
</dbReference>
<evidence type="ECO:0000256" key="2">
    <source>
        <dbReference type="ARBA" id="ARBA00022768"/>
    </source>
</evidence>
<dbReference type="InterPro" id="IPR009060">
    <property type="entry name" value="UBA-like_sf"/>
</dbReference>
<dbReference type="Gene3D" id="3.30.479.20">
    <property type="entry name" value="Elongation factor Ts, dimerisation domain"/>
    <property type="match status" value="2"/>
</dbReference>
<comment type="similarity">
    <text evidence="1 6">Belongs to the EF-Ts family.</text>
</comment>
<organism evidence="8 9">
    <name type="scientific">Athelia psychrophila</name>
    <dbReference type="NCBI Taxonomy" id="1759441"/>
    <lineage>
        <taxon>Eukaryota</taxon>
        <taxon>Fungi</taxon>
        <taxon>Dikarya</taxon>
        <taxon>Basidiomycota</taxon>
        <taxon>Agaricomycotina</taxon>
        <taxon>Agaricomycetes</taxon>
        <taxon>Agaricomycetidae</taxon>
        <taxon>Atheliales</taxon>
        <taxon>Atheliaceae</taxon>
        <taxon>Athelia</taxon>
    </lineage>
</organism>
<comment type="function">
    <text evidence="6">Associates with the EF-Tu.GDP complex and induces the exchange of GDP to GTP. It remains bound to the aminoacyl-tRNA.EF-Tu.GTP complex up to the GTP hydrolysis stage on the ribosome.</text>
</comment>
<evidence type="ECO:0000256" key="4">
    <source>
        <dbReference type="ARBA" id="ARBA00022946"/>
    </source>
</evidence>
<dbReference type="STRING" id="436010.A0A166NQZ4"/>
<evidence type="ECO:0000256" key="5">
    <source>
        <dbReference type="ARBA" id="ARBA00023128"/>
    </source>
</evidence>
<dbReference type="SUPFAM" id="SSF46934">
    <property type="entry name" value="UBA-like"/>
    <property type="match status" value="1"/>
</dbReference>
<dbReference type="GO" id="GO:0003746">
    <property type="term" value="F:translation elongation factor activity"/>
    <property type="evidence" value="ECO:0007669"/>
    <property type="project" value="UniProtKB-UniRule"/>
</dbReference>
<dbReference type="GO" id="GO:0070125">
    <property type="term" value="P:mitochondrial translational elongation"/>
    <property type="evidence" value="ECO:0007669"/>
    <property type="project" value="TreeGrafter"/>
</dbReference>
<dbReference type="AlphaFoldDB" id="A0A166NQZ4"/>
<dbReference type="InterPro" id="IPR036402">
    <property type="entry name" value="EF-Ts_dimer_sf"/>
</dbReference>
<reference evidence="8 9" key="1">
    <citation type="journal article" date="2016" name="Mol. Biol. Evol.">
        <title>Comparative Genomics of Early-Diverging Mushroom-Forming Fungi Provides Insights into the Origins of Lignocellulose Decay Capabilities.</title>
        <authorList>
            <person name="Nagy L.G."/>
            <person name="Riley R."/>
            <person name="Tritt A."/>
            <person name="Adam C."/>
            <person name="Daum C."/>
            <person name="Floudas D."/>
            <person name="Sun H."/>
            <person name="Yadav J.S."/>
            <person name="Pangilinan J."/>
            <person name="Larsson K.H."/>
            <person name="Matsuura K."/>
            <person name="Barry K."/>
            <person name="Labutti K."/>
            <person name="Kuo R."/>
            <person name="Ohm R.A."/>
            <person name="Bhattacharya S.S."/>
            <person name="Shirouzu T."/>
            <person name="Yoshinaga Y."/>
            <person name="Martin F.M."/>
            <person name="Grigoriev I.V."/>
            <person name="Hibbett D.S."/>
        </authorList>
    </citation>
    <scope>NUCLEOTIDE SEQUENCE [LARGE SCALE GENOMIC DNA]</scope>
    <source>
        <strain evidence="8 9">CBS 109695</strain>
    </source>
</reference>
<dbReference type="CDD" id="cd14275">
    <property type="entry name" value="UBA_EF-Ts"/>
    <property type="match status" value="1"/>
</dbReference>
<dbReference type="InterPro" id="IPR014039">
    <property type="entry name" value="Transl_elong_EFTs/EF1B_dimer"/>
</dbReference>
<dbReference type="PANTHER" id="PTHR11741">
    <property type="entry name" value="ELONGATION FACTOR TS"/>
    <property type="match status" value="1"/>
</dbReference>
<dbReference type="HAMAP" id="MF_00050">
    <property type="entry name" value="EF_Ts"/>
    <property type="match status" value="1"/>
</dbReference>
<evidence type="ECO:0000313" key="8">
    <source>
        <dbReference type="EMBL" id="KZP25288.1"/>
    </source>
</evidence>
<evidence type="ECO:0000259" key="7">
    <source>
        <dbReference type="Pfam" id="PF00889"/>
    </source>
</evidence>
<protein>
    <recommendedName>
        <fullName evidence="6">Elongation factor Ts, mitochondrial</fullName>
        <shortName evidence="6">EF-Ts</shortName>
        <shortName evidence="6">EF-TsMt</shortName>
    </recommendedName>
</protein>
<dbReference type="GO" id="GO:0005739">
    <property type="term" value="C:mitochondrion"/>
    <property type="evidence" value="ECO:0007669"/>
    <property type="project" value="UniProtKB-SubCell"/>
</dbReference>
<name>A0A166NQZ4_9AGAM</name>
<comment type="subcellular location">
    <subcellularLocation>
        <location evidence="6">Mitochondrion</location>
    </subcellularLocation>
</comment>
<evidence type="ECO:0000313" key="9">
    <source>
        <dbReference type="Proteomes" id="UP000076532"/>
    </source>
</evidence>
<feature type="domain" description="Translation elongation factor EFTs/EF1B dimerisation" evidence="7">
    <location>
        <begin position="108"/>
        <end position="242"/>
    </location>
</feature>
<accession>A0A166NQZ4</accession>